<evidence type="ECO:0000256" key="1">
    <source>
        <dbReference type="ARBA" id="ARBA00004141"/>
    </source>
</evidence>
<dbReference type="eggNOG" id="KOG1484">
    <property type="taxonomic scope" value="Eukaryota"/>
</dbReference>
<dbReference type="GO" id="GO:1904257">
    <property type="term" value="P:zinc ion import into Golgi lumen"/>
    <property type="evidence" value="ECO:0000318"/>
    <property type="project" value="GO_Central"/>
</dbReference>
<dbReference type="OMA" id="ASICPSP"/>
<dbReference type="FunCoup" id="A9UQT6">
    <property type="interactions" value="997"/>
</dbReference>
<dbReference type="GO" id="GO:0005385">
    <property type="term" value="F:zinc ion transmembrane transporter activity"/>
    <property type="evidence" value="ECO:0000318"/>
    <property type="project" value="GO_Central"/>
</dbReference>
<dbReference type="GO" id="GO:0031410">
    <property type="term" value="C:cytoplasmic vesicle"/>
    <property type="evidence" value="ECO:0000318"/>
    <property type="project" value="GO_Central"/>
</dbReference>
<accession>A9UQT6</accession>
<evidence type="ECO:0000256" key="2">
    <source>
        <dbReference type="ARBA" id="ARBA00008873"/>
    </source>
</evidence>
<dbReference type="STRING" id="81824.A9UQT6"/>
<feature type="transmembrane region" description="Helical" evidence="9">
    <location>
        <begin position="141"/>
        <end position="161"/>
    </location>
</feature>
<keyword evidence="6" id="KW-0406">Ion transport</keyword>
<keyword evidence="4 9" id="KW-0812">Transmembrane</keyword>
<dbReference type="KEGG" id="mbr:MONBRDRAFT_19374"/>
<evidence type="ECO:0000256" key="3">
    <source>
        <dbReference type="ARBA" id="ARBA00022448"/>
    </source>
</evidence>
<keyword evidence="12" id="KW-1185">Reference proteome</keyword>
<dbReference type="PANTHER" id="PTHR45755:SF4">
    <property type="entry name" value="ZINC TRANSPORTER 7"/>
    <property type="match status" value="1"/>
</dbReference>
<dbReference type="RefSeq" id="XP_001742863.1">
    <property type="nucleotide sequence ID" value="XM_001742811.1"/>
</dbReference>
<dbReference type="InterPro" id="IPR058533">
    <property type="entry name" value="Cation_efflux_TM"/>
</dbReference>
<dbReference type="Gene3D" id="1.20.1510.10">
    <property type="entry name" value="Cation efflux protein transmembrane domain"/>
    <property type="match status" value="1"/>
</dbReference>
<keyword evidence="5 9" id="KW-1133">Transmembrane helix</keyword>
<organism evidence="11 12">
    <name type="scientific">Monosiga brevicollis</name>
    <name type="common">Choanoflagellate</name>
    <dbReference type="NCBI Taxonomy" id="81824"/>
    <lineage>
        <taxon>Eukaryota</taxon>
        <taxon>Choanoflagellata</taxon>
        <taxon>Craspedida</taxon>
        <taxon>Salpingoecidae</taxon>
        <taxon>Monosiga</taxon>
    </lineage>
</organism>
<comment type="similarity">
    <text evidence="2">Belongs to the cation diffusion facilitator (CDF) transporter (TC 2.A.4) family. SLC30A subfamily.</text>
</comment>
<feature type="compositionally biased region" description="Basic and acidic residues" evidence="8">
    <location>
        <begin position="168"/>
        <end position="209"/>
    </location>
</feature>
<keyword evidence="3" id="KW-0813">Transport</keyword>
<feature type="transmembrane region" description="Helical" evidence="9">
    <location>
        <begin position="279"/>
        <end position="301"/>
    </location>
</feature>
<evidence type="ECO:0000256" key="8">
    <source>
        <dbReference type="SAM" id="MobiDB-lite"/>
    </source>
</evidence>
<evidence type="ECO:0000256" key="6">
    <source>
        <dbReference type="ARBA" id="ARBA00023065"/>
    </source>
</evidence>
<dbReference type="InParanoid" id="A9UQT6"/>
<name>A9UQT6_MONBE</name>
<dbReference type="GeneID" id="5887982"/>
<dbReference type="InterPro" id="IPR027469">
    <property type="entry name" value="Cation_efflux_TMD_sf"/>
</dbReference>
<dbReference type="InterPro" id="IPR045316">
    <property type="entry name" value="Msc2-like"/>
</dbReference>
<sequence length="389" mass="43130">MLPHYQDDEGELKGHPRRGCCAGCRHFISSVFSNGESRSIFFFLIINLSFAFVELFYGIATNSLGLISDAFHMFFDCTALVVGLVASVISRRPANERFSFGYKRAEVLGGFVNALFLVFIAIFVLKEAVERFFDPPHVHTHRLVAVSVGGLVVNLIGVVAFQHAHSHGHGDHGHSHGNHGFEDLHNVSGHDHDHGHGHGHGHAHDEGRHGHNHGNGHAHSHDSHAHSHGSHAHGHGHGHESQKHRSFVLDGVLLHVLADTMGSIGVIISSLLIHQYQWMIADPICSIFISVLIFVSTWPLLRDSFTILMQRTPAKLDAELYTCYRRINLVDGVISYKDPHFWSMSGDYIVGTITIVIKTNASDTPIQSAVHDIFRKVGVTQMTVQIERF</sequence>
<dbReference type="NCBIfam" id="TIGR01297">
    <property type="entry name" value="CDF"/>
    <property type="match status" value="1"/>
</dbReference>
<dbReference type="EMBL" id="CH991543">
    <property type="protein sequence ID" value="EDQ93101.1"/>
    <property type="molecule type" value="Genomic_DNA"/>
</dbReference>
<dbReference type="GO" id="GO:0016020">
    <property type="term" value="C:membrane"/>
    <property type="evidence" value="ECO:0007669"/>
    <property type="project" value="UniProtKB-SubCell"/>
</dbReference>
<gene>
    <name evidence="11" type="ORF">MONBRDRAFT_19374</name>
</gene>
<dbReference type="PANTHER" id="PTHR45755">
    <property type="match status" value="1"/>
</dbReference>
<evidence type="ECO:0000313" key="12">
    <source>
        <dbReference type="Proteomes" id="UP000001357"/>
    </source>
</evidence>
<feature type="transmembrane region" description="Helical" evidence="9">
    <location>
        <begin position="252"/>
        <end position="273"/>
    </location>
</feature>
<feature type="transmembrane region" description="Helical" evidence="9">
    <location>
        <begin position="40"/>
        <end position="59"/>
    </location>
</feature>
<evidence type="ECO:0000256" key="9">
    <source>
        <dbReference type="SAM" id="Phobius"/>
    </source>
</evidence>
<dbReference type="AlphaFoldDB" id="A9UQT6"/>
<evidence type="ECO:0000256" key="5">
    <source>
        <dbReference type="ARBA" id="ARBA00022989"/>
    </source>
</evidence>
<evidence type="ECO:0000313" key="11">
    <source>
        <dbReference type="EMBL" id="EDQ93101.1"/>
    </source>
</evidence>
<feature type="region of interest" description="Disordered" evidence="8">
    <location>
        <begin position="166"/>
        <end position="241"/>
    </location>
</feature>
<feature type="compositionally biased region" description="Basic residues" evidence="8">
    <location>
        <begin position="226"/>
        <end position="236"/>
    </location>
</feature>
<evidence type="ECO:0000256" key="4">
    <source>
        <dbReference type="ARBA" id="ARBA00022692"/>
    </source>
</evidence>
<dbReference type="GO" id="GO:0005794">
    <property type="term" value="C:Golgi apparatus"/>
    <property type="evidence" value="ECO:0000318"/>
    <property type="project" value="GO_Central"/>
</dbReference>
<dbReference type="Proteomes" id="UP000001357">
    <property type="component" value="Unassembled WGS sequence"/>
</dbReference>
<evidence type="ECO:0000259" key="10">
    <source>
        <dbReference type="Pfam" id="PF01545"/>
    </source>
</evidence>
<evidence type="ECO:0000256" key="7">
    <source>
        <dbReference type="ARBA" id="ARBA00023136"/>
    </source>
</evidence>
<reference evidence="11" key="1">
    <citation type="journal article" date="2008" name="Nature">
        <title>The genome of the choanoflagellate Monosiga brevicollis and the origin of metazoans.</title>
        <authorList>
            <consortium name="JGI Sequencing"/>
            <person name="King N."/>
            <person name="Westbrook M.J."/>
            <person name="Young S.L."/>
            <person name="Kuo A."/>
            <person name="Abedin M."/>
            <person name="Chapman J."/>
            <person name="Fairclough S."/>
            <person name="Hellsten U."/>
            <person name="Isogai Y."/>
            <person name="Letunic I."/>
            <person name="Marr M."/>
            <person name="Pincus D."/>
            <person name="Putnam N."/>
            <person name="Rokas A."/>
            <person name="Wright K.J."/>
            <person name="Zuzow R."/>
            <person name="Dirks W."/>
            <person name="Good M."/>
            <person name="Goodstein D."/>
            <person name="Lemons D."/>
            <person name="Li W."/>
            <person name="Lyons J.B."/>
            <person name="Morris A."/>
            <person name="Nichols S."/>
            <person name="Richter D.J."/>
            <person name="Salamov A."/>
            <person name="Bork P."/>
            <person name="Lim W.A."/>
            <person name="Manning G."/>
            <person name="Miller W.T."/>
            <person name="McGinnis W."/>
            <person name="Shapiro H."/>
            <person name="Tjian R."/>
            <person name="Grigoriev I.V."/>
            <person name="Rokhsar D."/>
        </authorList>
    </citation>
    <scope>NUCLEOTIDE SEQUENCE [LARGE SCALE GENOMIC DNA]</scope>
    <source>
        <strain evidence="11">MX1</strain>
    </source>
</reference>
<keyword evidence="7 9" id="KW-0472">Membrane</keyword>
<protein>
    <recommendedName>
        <fullName evidence="10">Cation efflux protein transmembrane domain-containing protein</fullName>
    </recommendedName>
</protein>
<comment type="subcellular location">
    <subcellularLocation>
        <location evidence="1">Membrane</location>
        <topology evidence="1">Multi-pass membrane protein</topology>
    </subcellularLocation>
</comment>
<feature type="transmembrane region" description="Helical" evidence="9">
    <location>
        <begin position="110"/>
        <end position="129"/>
    </location>
</feature>
<dbReference type="SUPFAM" id="SSF161111">
    <property type="entry name" value="Cation efflux protein transmembrane domain-like"/>
    <property type="match status" value="1"/>
</dbReference>
<dbReference type="InterPro" id="IPR002524">
    <property type="entry name" value="Cation_efflux"/>
</dbReference>
<proteinExistence type="inferred from homology"/>
<feature type="transmembrane region" description="Helical" evidence="9">
    <location>
        <begin position="71"/>
        <end position="89"/>
    </location>
</feature>
<dbReference type="GO" id="GO:0006882">
    <property type="term" value="P:intracellular zinc ion homeostasis"/>
    <property type="evidence" value="ECO:0000318"/>
    <property type="project" value="GO_Central"/>
</dbReference>
<dbReference type="Pfam" id="PF01545">
    <property type="entry name" value="Cation_efflux"/>
    <property type="match status" value="1"/>
</dbReference>
<feature type="domain" description="Cation efflux protein transmembrane" evidence="10">
    <location>
        <begin position="40"/>
        <end position="309"/>
    </location>
</feature>